<dbReference type="Pfam" id="PF11969">
    <property type="entry name" value="DcpS_C"/>
    <property type="match status" value="1"/>
</dbReference>
<dbReference type="SUPFAM" id="SSF54197">
    <property type="entry name" value="HIT-like"/>
    <property type="match status" value="1"/>
</dbReference>
<dbReference type="Proteomes" id="UP000176186">
    <property type="component" value="Unassembled WGS sequence"/>
</dbReference>
<feature type="short sequence motif" description="Histidine triad motif" evidence="2 3">
    <location>
        <begin position="91"/>
        <end position="95"/>
    </location>
</feature>
<proteinExistence type="predicted"/>
<feature type="active site" description="Tele-AMP-histidine intermediate" evidence="1">
    <location>
        <position position="93"/>
    </location>
</feature>
<comment type="caution">
    <text evidence="5">The sequence shown here is derived from an EMBL/GenBank/DDBJ whole genome shotgun (WGS) entry which is preliminary data.</text>
</comment>
<dbReference type="InterPro" id="IPR001310">
    <property type="entry name" value="Histidine_triad_HIT"/>
</dbReference>
<evidence type="ECO:0000313" key="5">
    <source>
        <dbReference type="EMBL" id="OGG34689.1"/>
    </source>
</evidence>
<dbReference type="STRING" id="1798401.A2363_04100"/>
<evidence type="ECO:0000256" key="2">
    <source>
        <dbReference type="PIRSR" id="PIRSR601310-3"/>
    </source>
</evidence>
<dbReference type="Gene3D" id="3.30.428.10">
    <property type="entry name" value="HIT-like"/>
    <property type="match status" value="1"/>
</dbReference>
<accession>A0A1F6BCL1</accession>
<gene>
    <name evidence="5" type="ORF">A2363_04100</name>
</gene>
<dbReference type="AlphaFoldDB" id="A0A1F6BCL1"/>
<dbReference type="GO" id="GO:0003824">
    <property type="term" value="F:catalytic activity"/>
    <property type="evidence" value="ECO:0007669"/>
    <property type="project" value="InterPro"/>
</dbReference>
<evidence type="ECO:0000259" key="4">
    <source>
        <dbReference type="PROSITE" id="PS51084"/>
    </source>
</evidence>
<dbReference type="PANTHER" id="PTHR23089">
    <property type="entry name" value="HISTIDINE TRIAD HIT PROTEIN"/>
    <property type="match status" value="1"/>
</dbReference>
<reference evidence="5 6" key="1">
    <citation type="journal article" date="2016" name="Nat. Commun.">
        <title>Thousands of microbial genomes shed light on interconnected biogeochemical processes in an aquifer system.</title>
        <authorList>
            <person name="Anantharaman K."/>
            <person name="Brown C.T."/>
            <person name="Hug L.A."/>
            <person name="Sharon I."/>
            <person name="Castelle C.J."/>
            <person name="Probst A.J."/>
            <person name="Thomas B.C."/>
            <person name="Singh A."/>
            <person name="Wilkins M.J."/>
            <person name="Karaoz U."/>
            <person name="Brodie E.L."/>
            <person name="Williams K.H."/>
            <person name="Hubbard S.S."/>
            <person name="Banfield J.F."/>
        </authorList>
    </citation>
    <scope>NUCLEOTIDE SEQUENCE [LARGE SCALE GENOMIC DNA]</scope>
</reference>
<evidence type="ECO:0000256" key="3">
    <source>
        <dbReference type="PROSITE-ProRule" id="PRU00464"/>
    </source>
</evidence>
<dbReference type="PRINTS" id="PR00332">
    <property type="entry name" value="HISTRIAD"/>
</dbReference>
<organism evidence="5 6">
    <name type="scientific">Candidatus Gottesmanbacteria bacterium RIFOXYB1_FULL_47_11</name>
    <dbReference type="NCBI Taxonomy" id="1798401"/>
    <lineage>
        <taxon>Bacteria</taxon>
        <taxon>Candidatus Gottesmaniibacteriota</taxon>
    </lineage>
</organism>
<name>A0A1F6BCL1_9BACT</name>
<dbReference type="PROSITE" id="PS51084">
    <property type="entry name" value="HIT_2"/>
    <property type="match status" value="1"/>
</dbReference>
<feature type="domain" description="HIT" evidence="4">
    <location>
        <begin position="5"/>
        <end position="106"/>
    </location>
</feature>
<sequence length="106" mass="12002">MSDCIFCNVISGKLPSTCLYQDDEVMVIKDIYPQAPVHWIVIPKKHVSEFIAADDALIHHMTDVVKKIIREENIQGYRLVNNGRGAAAIDHLHIHLMGKVDKLRSL</sequence>
<dbReference type="InterPro" id="IPR011146">
    <property type="entry name" value="HIT-like"/>
</dbReference>
<dbReference type="EMBL" id="MFKE01000024">
    <property type="protein sequence ID" value="OGG34689.1"/>
    <property type="molecule type" value="Genomic_DNA"/>
</dbReference>
<protein>
    <recommendedName>
        <fullName evidence="4">HIT domain-containing protein</fullName>
    </recommendedName>
</protein>
<evidence type="ECO:0000313" key="6">
    <source>
        <dbReference type="Proteomes" id="UP000176186"/>
    </source>
</evidence>
<evidence type="ECO:0000256" key="1">
    <source>
        <dbReference type="PIRSR" id="PIRSR601310-1"/>
    </source>
</evidence>
<dbReference type="InterPro" id="IPR036265">
    <property type="entry name" value="HIT-like_sf"/>
</dbReference>